<dbReference type="HAMAP" id="MF_00047">
    <property type="entry name" value="Dala_Dala_lig"/>
    <property type="match status" value="1"/>
</dbReference>
<dbReference type="AlphaFoldDB" id="A0A1M3L5W4"/>
<dbReference type="EC" id="6.3.2.4" evidence="4 16"/>
<dbReference type="GO" id="GO:0005737">
    <property type="term" value="C:cytoplasm"/>
    <property type="evidence" value="ECO:0007669"/>
    <property type="project" value="UniProtKB-SubCell"/>
</dbReference>
<evidence type="ECO:0000256" key="1">
    <source>
        <dbReference type="ARBA" id="ARBA00001936"/>
    </source>
</evidence>
<reference evidence="21 22" key="1">
    <citation type="submission" date="2016-09" db="EMBL/GenBank/DDBJ databases">
        <title>Genome-resolved meta-omics ties microbial dynamics to process performance in biotechnology for thiocyanate degradation.</title>
        <authorList>
            <person name="Kantor R.S."/>
            <person name="Huddy R.J."/>
            <person name="Iyer R."/>
            <person name="Thomas B.C."/>
            <person name="Brown C.T."/>
            <person name="Anantharaman K."/>
            <person name="Tringe S."/>
            <person name="Hettich R.L."/>
            <person name="Harrison S.T."/>
            <person name="Banfield J.F."/>
        </authorList>
    </citation>
    <scope>NUCLEOTIDE SEQUENCE [LARGE SCALE GENOMIC DNA]</scope>
    <source>
        <strain evidence="21">59-99</strain>
    </source>
</reference>
<feature type="binding site" evidence="18">
    <location>
        <position position="303"/>
    </location>
    <ligand>
        <name>Mg(2+)</name>
        <dbReference type="ChEBI" id="CHEBI:18420"/>
        <label>2</label>
    </ligand>
</feature>
<evidence type="ECO:0000256" key="15">
    <source>
        <dbReference type="ARBA" id="ARBA00047614"/>
    </source>
</evidence>
<keyword evidence="12 16" id="KW-0573">Peptidoglycan synthesis</keyword>
<dbReference type="STRING" id="1895771.BGO89_04870"/>
<gene>
    <name evidence="16" type="primary">ddl</name>
    <name evidence="21" type="ORF">BGO89_04870</name>
</gene>
<dbReference type="GO" id="GO:0008360">
    <property type="term" value="P:regulation of cell shape"/>
    <property type="evidence" value="ECO:0007669"/>
    <property type="project" value="UniProtKB-KW"/>
</dbReference>
<dbReference type="GO" id="GO:0071555">
    <property type="term" value="P:cell wall organization"/>
    <property type="evidence" value="ECO:0007669"/>
    <property type="project" value="UniProtKB-KW"/>
</dbReference>
<protein>
    <recommendedName>
        <fullName evidence="4 16">D-alanine--D-alanine ligase</fullName>
        <ecNumber evidence="4 16">6.3.2.4</ecNumber>
    </recommendedName>
    <alternativeName>
        <fullName evidence="16">D-Ala-D-Ala ligase</fullName>
    </alternativeName>
    <alternativeName>
        <fullName evidence="16">D-alanylalanine synthetase</fullName>
    </alternativeName>
</protein>
<dbReference type="Pfam" id="PF01820">
    <property type="entry name" value="Dala_Dala_lig_N"/>
    <property type="match status" value="1"/>
</dbReference>
<evidence type="ECO:0000256" key="16">
    <source>
        <dbReference type="HAMAP-Rule" id="MF_00047"/>
    </source>
</evidence>
<dbReference type="Pfam" id="PF07478">
    <property type="entry name" value="Dala_Dala_lig_C"/>
    <property type="match status" value="1"/>
</dbReference>
<comment type="caution">
    <text evidence="21">The sequence shown here is derived from an EMBL/GenBank/DDBJ whole genome shotgun (WGS) entry which is preliminary data.</text>
</comment>
<evidence type="ECO:0000256" key="7">
    <source>
        <dbReference type="ARBA" id="ARBA00022723"/>
    </source>
</evidence>
<evidence type="ECO:0000256" key="4">
    <source>
        <dbReference type="ARBA" id="ARBA00012216"/>
    </source>
</evidence>
<feature type="active site" evidence="17">
    <location>
        <position position="312"/>
    </location>
</feature>
<feature type="active site" evidence="17">
    <location>
        <position position="179"/>
    </location>
</feature>
<comment type="subcellular location">
    <subcellularLocation>
        <location evidence="2 16">Cytoplasm</location>
    </subcellularLocation>
</comment>
<feature type="active site" evidence="17">
    <location>
        <position position="13"/>
    </location>
</feature>
<dbReference type="UniPathway" id="UPA00219"/>
<dbReference type="Gene3D" id="3.40.50.20">
    <property type="match status" value="1"/>
</dbReference>
<dbReference type="InterPro" id="IPR013815">
    <property type="entry name" value="ATP_grasp_subdomain_1"/>
</dbReference>
<dbReference type="SUPFAM" id="SSF52440">
    <property type="entry name" value="PreATP-grasp domain"/>
    <property type="match status" value="1"/>
</dbReference>
<feature type="binding site" evidence="18">
    <location>
        <position position="301"/>
    </location>
    <ligand>
        <name>Mg(2+)</name>
        <dbReference type="ChEBI" id="CHEBI:18420"/>
        <label>1</label>
    </ligand>
</feature>
<evidence type="ECO:0000256" key="8">
    <source>
        <dbReference type="ARBA" id="ARBA00022741"/>
    </source>
</evidence>
<keyword evidence="11 16" id="KW-0133">Cell shape</keyword>
<dbReference type="NCBIfam" id="TIGR01205">
    <property type="entry name" value="D_ala_D_alaTIGR"/>
    <property type="match status" value="1"/>
</dbReference>
<evidence type="ECO:0000256" key="13">
    <source>
        <dbReference type="ARBA" id="ARBA00023211"/>
    </source>
</evidence>
<dbReference type="FunFam" id="3.30.470.20:FF:000008">
    <property type="entry name" value="D-alanine--D-alanine ligase"/>
    <property type="match status" value="1"/>
</dbReference>
<dbReference type="SUPFAM" id="SSF56059">
    <property type="entry name" value="Glutathione synthetase ATP-binding domain-like"/>
    <property type="match status" value="1"/>
</dbReference>
<keyword evidence="14 16" id="KW-0961">Cell wall biogenesis/degradation</keyword>
<comment type="function">
    <text evidence="16">Cell wall formation.</text>
</comment>
<comment type="pathway">
    <text evidence="16">Cell wall biogenesis; peptidoglycan biosynthesis.</text>
</comment>
<feature type="binding site" evidence="18">
    <location>
        <position position="301"/>
    </location>
    <ligand>
        <name>Mg(2+)</name>
        <dbReference type="ChEBI" id="CHEBI:18420"/>
        <label>2</label>
    </ligand>
</feature>
<dbReference type="PROSITE" id="PS50975">
    <property type="entry name" value="ATP_GRASP"/>
    <property type="match status" value="1"/>
</dbReference>
<evidence type="ECO:0000256" key="5">
    <source>
        <dbReference type="ARBA" id="ARBA00022490"/>
    </source>
</evidence>
<dbReference type="PANTHER" id="PTHR23132:SF23">
    <property type="entry name" value="D-ALANINE--D-ALANINE LIGASE B"/>
    <property type="match status" value="1"/>
</dbReference>
<comment type="similarity">
    <text evidence="3 16">Belongs to the D-alanine--D-alanine ligase family.</text>
</comment>
<dbReference type="PROSITE" id="PS00844">
    <property type="entry name" value="DALA_DALA_LIGASE_2"/>
    <property type="match status" value="1"/>
</dbReference>
<keyword evidence="6 16" id="KW-0436">Ligase</keyword>
<name>A0A1M3L5W4_9BACT</name>
<evidence type="ECO:0000256" key="10">
    <source>
        <dbReference type="ARBA" id="ARBA00022842"/>
    </source>
</evidence>
<evidence type="ECO:0000256" key="12">
    <source>
        <dbReference type="ARBA" id="ARBA00022984"/>
    </source>
</evidence>
<evidence type="ECO:0000313" key="21">
    <source>
        <dbReference type="EMBL" id="OJX60899.1"/>
    </source>
</evidence>
<dbReference type="GO" id="GO:0046872">
    <property type="term" value="F:metal ion binding"/>
    <property type="evidence" value="ECO:0007669"/>
    <property type="project" value="UniProtKB-KW"/>
</dbReference>
<proteinExistence type="inferred from homology"/>
<dbReference type="Gene3D" id="3.30.470.20">
    <property type="entry name" value="ATP-grasp fold, B domain"/>
    <property type="match status" value="1"/>
</dbReference>
<dbReference type="GO" id="GO:0009252">
    <property type="term" value="P:peptidoglycan biosynthetic process"/>
    <property type="evidence" value="ECO:0007669"/>
    <property type="project" value="UniProtKB-UniRule"/>
</dbReference>
<evidence type="ECO:0000256" key="11">
    <source>
        <dbReference type="ARBA" id="ARBA00022960"/>
    </source>
</evidence>
<dbReference type="InterPro" id="IPR011127">
    <property type="entry name" value="Dala_Dala_lig_N"/>
</dbReference>
<dbReference type="NCBIfam" id="NF002378">
    <property type="entry name" value="PRK01372.1"/>
    <property type="match status" value="1"/>
</dbReference>
<dbReference type="InterPro" id="IPR011761">
    <property type="entry name" value="ATP-grasp"/>
</dbReference>
<keyword evidence="5 16" id="KW-0963">Cytoplasm</keyword>
<evidence type="ECO:0000256" key="14">
    <source>
        <dbReference type="ARBA" id="ARBA00023316"/>
    </source>
</evidence>
<dbReference type="EMBL" id="MKVH01000003">
    <property type="protein sequence ID" value="OJX60899.1"/>
    <property type="molecule type" value="Genomic_DNA"/>
</dbReference>
<evidence type="ECO:0000259" key="20">
    <source>
        <dbReference type="PROSITE" id="PS50975"/>
    </source>
</evidence>
<evidence type="ECO:0000256" key="18">
    <source>
        <dbReference type="PIRSR" id="PIRSR039102-3"/>
    </source>
</evidence>
<evidence type="ECO:0000256" key="3">
    <source>
        <dbReference type="ARBA" id="ARBA00010871"/>
    </source>
</evidence>
<comment type="cofactor">
    <cofactor evidence="1">
        <name>Mn(2+)</name>
        <dbReference type="ChEBI" id="CHEBI:29035"/>
    </cofactor>
</comment>
<dbReference type="InterPro" id="IPR016185">
    <property type="entry name" value="PreATP-grasp_dom_sf"/>
</dbReference>
<evidence type="ECO:0000256" key="2">
    <source>
        <dbReference type="ARBA" id="ARBA00004496"/>
    </source>
</evidence>
<evidence type="ECO:0000256" key="17">
    <source>
        <dbReference type="PIRSR" id="PIRSR039102-1"/>
    </source>
</evidence>
<keyword evidence="9 19" id="KW-0067">ATP-binding</keyword>
<keyword evidence="7 18" id="KW-0479">Metal-binding</keyword>
<keyword evidence="13 18" id="KW-0464">Manganese</keyword>
<dbReference type="Gene3D" id="3.30.1490.20">
    <property type="entry name" value="ATP-grasp fold, A domain"/>
    <property type="match status" value="1"/>
</dbReference>
<dbReference type="InterPro" id="IPR000291">
    <property type="entry name" value="D-Ala_lig_Van_CS"/>
</dbReference>
<organism evidence="21 22">
    <name type="scientific">Candidatus Kapaibacterium thiocyanatum</name>
    <dbReference type="NCBI Taxonomy" id="1895771"/>
    <lineage>
        <taxon>Bacteria</taxon>
        <taxon>Pseudomonadati</taxon>
        <taxon>Candidatus Kapaibacteriota</taxon>
        <taxon>Candidatus Kapaibacteriia</taxon>
        <taxon>Candidatus Kapaibacteriales</taxon>
        <taxon>Candidatus Kapaibacteriaceae</taxon>
        <taxon>Candidatus Kapaibacterium</taxon>
    </lineage>
</organism>
<dbReference type="PANTHER" id="PTHR23132">
    <property type="entry name" value="D-ALANINE--D-ALANINE LIGASE"/>
    <property type="match status" value="1"/>
</dbReference>
<keyword evidence="10 18" id="KW-0460">Magnesium</keyword>
<comment type="cofactor">
    <cofactor evidence="18">
        <name>Mg(2+)</name>
        <dbReference type="ChEBI" id="CHEBI:18420"/>
    </cofactor>
    <cofactor evidence="18">
        <name>Mn(2+)</name>
        <dbReference type="ChEBI" id="CHEBI:29035"/>
    </cofactor>
    <text evidence="18">Binds 2 magnesium or manganese ions per subunit.</text>
</comment>
<comment type="catalytic activity">
    <reaction evidence="15 16">
        <text>2 D-alanine + ATP = D-alanyl-D-alanine + ADP + phosphate + H(+)</text>
        <dbReference type="Rhea" id="RHEA:11224"/>
        <dbReference type="ChEBI" id="CHEBI:15378"/>
        <dbReference type="ChEBI" id="CHEBI:30616"/>
        <dbReference type="ChEBI" id="CHEBI:43474"/>
        <dbReference type="ChEBI" id="CHEBI:57416"/>
        <dbReference type="ChEBI" id="CHEBI:57822"/>
        <dbReference type="ChEBI" id="CHEBI:456216"/>
        <dbReference type="EC" id="6.3.2.4"/>
    </reaction>
</comment>
<dbReference type="PROSITE" id="PS00843">
    <property type="entry name" value="DALA_DALA_LIGASE_1"/>
    <property type="match status" value="1"/>
</dbReference>
<dbReference type="GO" id="GO:0005524">
    <property type="term" value="F:ATP binding"/>
    <property type="evidence" value="ECO:0007669"/>
    <property type="project" value="UniProtKB-UniRule"/>
</dbReference>
<dbReference type="PIRSF" id="PIRSF039102">
    <property type="entry name" value="Ddl/VanB"/>
    <property type="match status" value="1"/>
</dbReference>
<feature type="domain" description="ATP-grasp" evidence="20">
    <location>
        <begin position="132"/>
        <end position="334"/>
    </location>
</feature>
<feature type="binding site" evidence="18">
    <location>
        <position position="288"/>
    </location>
    <ligand>
        <name>Mg(2+)</name>
        <dbReference type="ChEBI" id="CHEBI:18420"/>
        <label>1</label>
    </ligand>
</feature>
<keyword evidence="8 19" id="KW-0547">Nucleotide-binding</keyword>
<evidence type="ECO:0000256" key="9">
    <source>
        <dbReference type="ARBA" id="ARBA00022840"/>
    </source>
</evidence>
<evidence type="ECO:0000313" key="22">
    <source>
        <dbReference type="Proteomes" id="UP000184233"/>
    </source>
</evidence>
<sequence length="337" mass="36788">MNIIVLLGGISPERNISLLSGRAATFALRERGHTVTAVDPMRGADCIVSDDELRAAQPREVTAEELASFDAKNLIECIQSPVFDSVDAVFLALHGRYGEDGYVQSLLDMRNIPYTGSGMLASAMAMDKTTSKMLFGVAGIPTPHWVTVTPEQADEEFLLDEVRKELPGTLVVKPNDQGSTVGMTIVESGTTEDIAAAIRLAGQFSRQILIEQYIPGRELTVAVLGQEALPVIEIAPKEGFYDYANKYTKGRTDYQCPAELTEEVQHHVMNLALAAHGILGCRAYSRVDFRLTPDNMPYCLEVNTLPGFTETSLVPMAAREVGMDFGALCEQLIELSR</sequence>
<dbReference type="InterPro" id="IPR011095">
    <property type="entry name" value="Dala_Dala_lig_C"/>
</dbReference>
<dbReference type="Proteomes" id="UP000184233">
    <property type="component" value="Unassembled WGS sequence"/>
</dbReference>
<dbReference type="InterPro" id="IPR005905">
    <property type="entry name" value="D_ala_D_ala"/>
</dbReference>
<evidence type="ECO:0000256" key="19">
    <source>
        <dbReference type="PROSITE-ProRule" id="PRU00409"/>
    </source>
</evidence>
<evidence type="ECO:0000256" key="6">
    <source>
        <dbReference type="ARBA" id="ARBA00022598"/>
    </source>
</evidence>
<dbReference type="GO" id="GO:0008716">
    <property type="term" value="F:D-alanine-D-alanine ligase activity"/>
    <property type="evidence" value="ECO:0007669"/>
    <property type="project" value="UniProtKB-UniRule"/>
</dbReference>
<accession>A0A1M3L5W4</accession>